<reference evidence="1 2" key="1">
    <citation type="submission" date="2011-08" db="EMBL/GenBank/DDBJ databases">
        <title>The Genome Sequence of Plasmodium vivax India VII.</title>
        <authorList>
            <consortium name="The Broad Institute Genome Sequencing Platform"/>
            <consortium name="The Broad Institute Genome Sequencing Center for Infectious Disease"/>
            <person name="Neafsey D."/>
            <person name="Carlton J."/>
            <person name="Barnwell J."/>
            <person name="Collins W."/>
            <person name="Escalante A."/>
            <person name="Mullikin J."/>
            <person name="Saul A."/>
            <person name="Guigo R."/>
            <person name="Camara F."/>
            <person name="Young S.K."/>
            <person name="Zeng Q."/>
            <person name="Gargeya S."/>
            <person name="Fitzgerald M."/>
            <person name="Haas B."/>
            <person name="Abouelleil A."/>
            <person name="Alvarado L."/>
            <person name="Arachchi H.M."/>
            <person name="Berlin A."/>
            <person name="Brown A."/>
            <person name="Chapman S.B."/>
            <person name="Chen Z."/>
            <person name="Dunbar C."/>
            <person name="Freedman E."/>
            <person name="Gearin G."/>
            <person name="Gellesch M."/>
            <person name="Goldberg J."/>
            <person name="Griggs A."/>
            <person name="Gujja S."/>
            <person name="Heiman D."/>
            <person name="Howarth C."/>
            <person name="Larson L."/>
            <person name="Lui A."/>
            <person name="MacDonald P.J.P."/>
            <person name="Montmayeur A."/>
            <person name="Murphy C."/>
            <person name="Neiman D."/>
            <person name="Pearson M."/>
            <person name="Priest M."/>
            <person name="Roberts A."/>
            <person name="Saif S."/>
            <person name="Shea T."/>
            <person name="Shenoy N."/>
            <person name="Sisk P."/>
            <person name="Stolte C."/>
            <person name="Sykes S."/>
            <person name="Wortman J."/>
            <person name="Nusbaum C."/>
            <person name="Birren B."/>
        </authorList>
    </citation>
    <scope>NUCLEOTIDE SEQUENCE [LARGE SCALE GENOMIC DNA]</scope>
    <source>
        <strain evidence="1 2">India VII</strain>
    </source>
</reference>
<evidence type="ECO:0000313" key="2">
    <source>
        <dbReference type="Proteomes" id="UP000053562"/>
    </source>
</evidence>
<dbReference type="EMBL" id="KQ234517">
    <property type="protein sequence ID" value="KMZ77077.1"/>
    <property type="molecule type" value="Genomic_DNA"/>
</dbReference>
<dbReference type="InterPro" id="IPR008780">
    <property type="entry name" value="Plasmodium_Vir"/>
</dbReference>
<organism evidence="1 2">
    <name type="scientific">Plasmodium vivax India VII</name>
    <dbReference type="NCBI Taxonomy" id="1077284"/>
    <lineage>
        <taxon>Eukaryota</taxon>
        <taxon>Sar</taxon>
        <taxon>Alveolata</taxon>
        <taxon>Apicomplexa</taxon>
        <taxon>Aconoidasida</taxon>
        <taxon>Haemosporida</taxon>
        <taxon>Plasmodiidae</taxon>
        <taxon>Plasmodium</taxon>
        <taxon>Plasmodium (Plasmodium)</taxon>
    </lineage>
</organism>
<name>A0A0J9S4X1_PLAVI</name>
<proteinExistence type="predicted"/>
<accession>A0A0J9S4X1</accession>
<protein>
    <submittedName>
        <fullName evidence="1">Uncharacterized protein</fullName>
    </submittedName>
</protein>
<dbReference type="AlphaFoldDB" id="A0A0J9S4X1"/>
<sequence>MDLENWGKKYSFLENVLKLFQEFNADITEENNGRYGPCNFINFRDTVNRTKYKYFCMKLIRNIWSIYEVAEGNTDYSKLRIEDMSSDERCNYLNKWILYYIMKKHVPDHVISEIFGIAHKMISADHDSYKCQCDLLNNEFFDPYKIIKLLLLENNTNTILDILKNKHHHHYDACLKFVRDCANTYQKLKKDYCTSANRQDAKNVKTCAQLDIFKESYNTEIYEKLSIRENVPDLENFKMGIEEELLLEKEDPYNSVQSDLLSSSSQHNSTTGAVMTVGTGAGITAGTGAILLALYKFTPIGSWFHSGKGRKERMGNFLEDGPSEELFLNDPDYLKMNSDSMSYNVGYGSMENY</sequence>
<dbReference type="Proteomes" id="UP000053562">
    <property type="component" value="Unassembled WGS sequence"/>
</dbReference>
<evidence type="ECO:0000313" key="1">
    <source>
        <dbReference type="EMBL" id="KMZ77077.1"/>
    </source>
</evidence>
<dbReference type="Pfam" id="PF05795">
    <property type="entry name" value="Plasmodium_Vir"/>
    <property type="match status" value="1"/>
</dbReference>
<gene>
    <name evidence="1" type="ORF">PVIIG_05452</name>
</gene>